<dbReference type="AlphaFoldDB" id="A0A182UY86"/>
<sequence length="162" mass="18083">MSFETLRLDGWSRAFFFFDEDDEVDEALPAAPAPPRPELRTLDVTAGCHAQPNAELGRRGGKQLLLELDNVAVQRWATVDRDALIEPDVRFIDTARSQVGAAARPGRSVRGATIAVAWSTDLRFSRSSRSFSFTFSLYSKKSSTVVTHLPQMYEFRSSSKLI</sequence>
<accession>A0A182UY86</accession>
<dbReference type="VEuPathDB" id="VectorBase:AMEM005713"/>
<evidence type="ECO:0000313" key="1">
    <source>
        <dbReference type="EnsemblMetazoa" id="AMEM005713-PA"/>
    </source>
</evidence>
<dbReference type="Proteomes" id="UP000075903">
    <property type="component" value="Unassembled WGS sequence"/>
</dbReference>
<proteinExistence type="predicted"/>
<reference evidence="1" key="1">
    <citation type="submission" date="2020-05" db="UniProtKB">
        <authorList>
            <consortium name="EnsemblMetazoa"/>
        </authorList>
    </citation>
    <scope>IDENTIFICATION</scope>
    <source>
        <strain evidence="1">MAF</strain>
    </source>
</reference>
<keyword evidence="2" id="KW-1185">Reference proteome</keyword>
<organism evidence="1 2">
    <name type="scientific">Anopheles merus</name>
    <name type="common">Mosquito</name>
    <dbReference type="NCBI Taxonomy" id="30066"/>
    <lineage>
        <taxon>Eukaryota</taxon>
        <taxon>Metazoa</taxon>
        <taxon>Ecdysozoa</taxon>
        <taxon>Arthropoda</taxon>
        <taxon>Hexapoda</taxon>
        <taxon>Insecta</taxon>
        <taxon>Pterygota</taxon>
        <taxon>Neoptera</taxon>
        <taxon>Endopterygota</taxon>
        <taxon>Diptera</taxon>
        <taxon>Nematocera</taxon>
        <taxon>Culicoidea</taxon>
        <taxon>Culicidae</taxon>
        <taxon>Anophelinae</taxon>
        <taxon>Anopheles</taxon>
    </lineage>
</organism>
<protein>
    <submittedName>
        <fullName evidence="1">Uncharacterized protein</fullName>
    </submittedName>
</protein>
<evidence type="ECO:0000313" key="2">
    <source>
        <dbReference type="Proteomes" id="UP000075903"/>
    </source>
</evidence>
<dbReference type="EnsemblMetazoa" id="AMEM005713-RA">
    <property type="protein sequence ID" value="AMEM005713-PA"/>
    <property type="gene ID" value="AMEM005713"/>
</dbReference>
<name>A0A182UY86_ANOME</name>